<sequence length="254" mass="28676">MKIFGFVPARMAASRFPGKPLHPILGRPMIEHCFERAKLFDHWELLALATCDEEIRLFGESKNYTVLMTSNEHSRALDRVAEAVTICNHAVAENDIVVCVQGDEPLLGPDLIEVVIKPFHDDPDVDGTILTVPIVDEETYRNPNIVKLVHNLRGDVLYTSRSPIPYTNGFSLDLGAKRVGGIFGFKWSFLSWFTSLKASPLEIKESCDSNRIYDHGFTQRIAPMAPRPYQSVDSPEDVALVEEVIRNDPYWGKY</sequence>
<dbReference type="Pfam" id="PF02348">
    <property type="entry name" value="CTP_transf_3"/>
    <property type="match status" value="1"/>
</dbReference>
<dbReference type="GO" id="GO:0008690">
    <property type="term" value="F:3-deoxy-manno-octulosonate cytidylyltransferase activity"/>
    <property type="evidence" value="ECO:0007669"/>
    <property type="project" value="InterPro"/>
</dbReference>
<keyword evidence="1" id="KW-0808">Transferase</keyword>
<dbReference type="Gene3D" id="3.90.550.10">
    <property type="entry name" value="Spore Coat Polysaccharide Biosynthesis Protein SpsA, Chain A"/>
    <property type="match status" value="1"/>
</dbReference>
<evidence type="ECO:0000313" key="3">
    <source>
        <dbReference type="EMBL" id="SVC33691.1"/>
    </source>
</evidence>
<dbReference type="NCBIfam" id="NF003952">
    <property type="entry name" value="PRK05450.1-5"/>
    <property type="match status" value="1"/>
</dbReference>
<accession>A0A382LFP0</accession>
<dbReference type="EMBL" id="UINC01085807">
    <property type="protein sequence ID" value="SVC33691.1"/>
    <property type="molecule type" value="Genomic_DNA"/>
</dbReference>
<proteinExistence type="predicted"/>
<keyword evidence="2" id="KW-0548">Nucleotidyltransferase</keyword>
<reference evidence="3" key="1">
    <citation type="submission" date="2018-05" db="EMBL/GenBank/DDBJ databases">
        <authorList>
            <person name="Lanie J.A."/>
            <person name="Ng W.-L."/>
            <person name="Kazmierczak K.M."/>
            <person name="Andrzejewski T.M."/>
            <person name="Davidsen T.M."/>
            <person name="Wayne K.J."/>
            <person name="Tettelin H."/>
            <person name="Glass J.I."/>
            <person name="Rusch D."/>
            <person name="Podicherti R."/>
            <person name="Tsui H.-C.T."/>
            <person name="Winkler M.E."/>
        </authorList>
    </citation>
    <scope>NUCLEOTIDE SEQUENCE</scope>
</reference>
<dbReference type="AlphaFoldDB" id="A0A382LFP0"/>
<protein>
    <recommendedName>
        <fullName evidence="4">3-deoxy-manno-octulosonate cytidylyltransferase</fullName>
    </recommendedName>
</protein>
<dbReference type="InterPro" id="IPR004528">
    <property type="entry name" value="KdsB"/>
</dbReference>
<dbReference type="SUPFAM" id="SSF53448">
    <property type="entry name" value="Nucleotide-diphospho-sugar transferases"/>
    <property type="match status" value="1"/>
</dbReference>
<gene>
    <name evidence="3" type="ORF">METZ01_LOCUS286545</name>
</gene>
<dbReference type="CDD" id="cd02517">
    <property type="entry name" value="CMP-KDO-Synthetase"/>
    <property type="match status" value="1"/>
</dbReference>
<dbReference type="GO" id="GO:0005829">
    <property type="term" value="C:cytosol"/>
    <property type="evidence" value="ECO:0007669"/>
    <property type="project" value="TreeGrafter"/>
</dbReference>
<evidence type="ECO:0008006" key="4">
    <source>
        <dbReference type="Google" id="ProtNLM"/>
    </source>
</evidence>
<dbReference type="InterPro" id="IPR003329">
    <property type="entry name" value="Cytidylyl_trans"/>
</dbReference>
<organism evidence="3">
    <name type="scientific">marine metagenome</name>
    <dbReference type="NCBI Taxonomy" id="408172"/>
    <lineage>
        <taxon>unclassified sequences</taxon>
        <taxon>metagenomes</taxon>
        <taxon>ecological metagenomes</taxon>
    </lineage>
</organism>
<evidence type="ECO:0000256" key="1">
    <source>
        <dbReference type="ARBA" id="ARBA00022679"/>
    </source>
</evidence>
<dbReference type="InterPro" id="IPR029044">
    <property type="entry name" value="Nucleotide-diphossugar_trans"/>
</dbReference>
<dbReference type="PANTHER" id="PTHR42866:SF2">
    <property type="entry name" value="3-DEOXY-MANNO-OCTULOSONATE CYTIDYLYLTRANSFERASE, MITOCHONDRIAL"/>
    <property type="match status" value="1"/>
</dbReference>
<name>A0A382LFP0_9ZZZZ</name>
<dbReference type="PANTHER" id="PTHR42866">
    <property type="entry name" value="3-DEOXY-MANNO-OCTULOSONATE CYTIDYLYLTRANSFERASE"/>
    <property type="match status" value="1"/>
</dbReference>
<evidence type="ECO:0000256" key="2">
    <source>
        <dbReference type="ARBA" id="ARBA00022695"/>
    </source>
</evidence>